<dbReference type="PANTHER" id="PTHR48022">
    <property type="entry name" value="PLASTIDIC GLUCOSE TRANSPORTER 4"/>
    <property type="match status" value="1"/>
</dbReference>
<dbReference type="PROSITE" id="PS50850">
    <property type="entry name" value="MFS"/>
    <property type="match status" value="1"/>
</dbReference>
<comment type="subcellular location">
    <subcellularLocation>
        <location evidence="1">Membrane</location>
        <topology evidence="1">Multi-pass membrane protein</topology>
    </subcellularLocation>
</comment>
<feature type="transmembrane region" description="Helical" evidence="6">
    <location>
        <begin position="368"/>
        <end position="388"/>
    </location>
</feature>
<feature type="transmembrane region" description="Helical" evidence="6">
    <location>
        <begin position="72"/>
        <end position="91"/>
    </location>
</feature>
<evidence type="ECO:0000256" key="1">
    <source>
        <dbReference type="ARBA" id="ARBA00004141"/>
    </source>
</evidence>
<protein>
    <submittedName>
        <fullName evidence="8">Major facilitator superfamily protein</fullName>
    </submittedName>
</protein>
<dbReference type="GO" id="GO:0016020">
    <property type="term" value="C:membrane"/>
    <property type="evidence" value="ECO:0007669"/>
    <property type="project" value="UniProtKB-SubCell"/>
</dbReference>
<organism evidence="8">
    <name type="scientific">Trepomonas sp. PC1</name>
    <dbReference type="NCBI Taxonomy" id="1076344"/>
    <lineage>
        <taxon>Eukaryota</taxon>
        <taxon>Metamonada</taxon>
        <taxon>Diplomonadida</taxon>
        <taxon>Hexamitidae</taxon>
        <taxon>Hexamitinae</taxon>
        <taxon>Trepomonas</taxon>
    </lineage>
</organism>
<keyword evidence="4 6" id="KW-1133">Transmembrane helix</keyword>
<keyword evidence="5 6" id="KW-0472">Membrane</keyword>
<feature type="transmembrane region" description="Helical" evidence="6">
    <location>
        <begin position="303"/>
        <end position="328"/>
    </location>
</feature>
<feature type="transmembrane region" description="Helical" evidence="6">
    <location>
        <begin position="276"/>
        <end position="297"/>
    </location>
</feature>
<feature type="transmembrane region" description="Helical" evidence="6">
    <location>
        <begin position="248"/>
        <end position="269"/>
    </location>
</feature>
<feature type="transmembrane region" description="Helical" evidence="6">
    <location>
        <begin position="158"/>
        <end position="180"/>
    </location>
</feature>
<sequence length="425" mass="46571">LLVDFCAGCNFGSSISNLSSKIIKYYSENIDSPFKPDDSLILSLLSVSVLIGSMVGSMSVAHFMDKFGRKKVTIASAIAGVVLNALTMIPVHWVYLFVFRILVGIPSAALTTTIPAWLSELATTKQRGLLTVSFQLFVCFGIILSSLTLLAIGSVSSAWWVSFLVSCVLCAMTALVCFGMPDTTPSKDEKSSSAKEISWKELFSKKYTKVLVNMFLMGVAQQSTGINSVIIYATKTFEKSFDSPMSDVYGSLIISTVNFFSTVAVLPLIEKLGRRKLWFGGYGICFVGQLILIVSYATTNPQWLLITGSIVFLIGFEFGPGPVFYVLCGETFPANARAKCSGVAFTMNWVFNIIIVLIFPFFDQKEWAAYLTYAVMMIIPTCIIYFTIPETKGKSLLQIEGLLTGSSYQPVEIDGPGIDQEDMLQ</sequence>
<comment type="similarity">
    <text evidence="2">Belongs to the major facilitator superfamily. Sugar transporter (TC 2.A.1.1) family.</text>
</comment>
<proteinExistence type="inferred from homology"/>
<feature type="transmembrane region" description="Helical" evidence="6">
    <location>
        <begin position="40"/>
        <end position="60"/>
    </location>
</feature>
<evidence type="ECO:0000256" key="5">
    <source>
        <dbReference type="ARBA" id="ARBA00023136"/>
    </source>
</evidence>
<dbReference type="GO" id="GO:0005351">
    <property type="term" value="F:carbohydrate:proton symporter activity"/>
    <property type="evidence" value="ECO:0007669"/>
    <property type="project" value="TreeGrafter"/>
</dbReference>
<evidence type="ECO:0000259" key="7">
    <source>
        <dbReference type="PROSITE" id="PS50850"/>
    </source>
</evidence>
<dbReference type="InterPro" id="IPR036259">
    <property type="entry name" value="MFS_trans_sf"/>
</dbReference>
<dbReference type="Gene3D" id="1.20.1250.20">
    <property type="entry name" value="MFS general substrate transporter like domains"/>
    <property type="match status" value="2"/>
</dbReference>
<gene>
    <name evidence="8" type="ORF">TPC1_14043</name>
</gene>
<name>A0A146K9S3_9EUKA</name>
<feature type="transmembrane region" description="Helical" evidence="6">
    <location>
        <begin position="130"/>
        <end position="152"/>
    </location>
</feature>
<feature type="domain" description="Major facilitator superfamily (MFS) profile" evidence="7">
    <location>
        <begin position="1"/>
        <end position="392"/>
    </location>
</feature>
<dbReference type="InterPro" id="IPR005828">
    <property type="entry name" value="MFS_sugar_transport-like"/>
</dbReference>
<dbReference type="PROSITE" id="PS00216">
    <property type="entry name" value="SUGAR_TRANSPORT_1"/>
    <property type="match status" value="1"/>
</dbReference>
<dbReference type="InterPro" id="IPR050360">
    <property type="entry name" value="MFS_Sugar_Transporters"/>
</dbReference>
<dbReference type="InterPro" id="IPR020846">
    <property type="entry name" value="MFS_dom"/>
</dbReference>
<dbReference type="SUPFAM" id="SSF103473">
    <property type="entry name" value="MFS general substrate transporter"/>
    <property type="match status" value="1"/>
</dbReference>
<evidence type="ECO:0000313" key="8">
    <source>
        <dbReference type="EMBL" id="JAP93612.1"/>
    </source>
</evidence>
<dbReference type="AlphaFoldDB" id="A0A146K9S3"/>
<accession>A0A146K9S3</accession>
<feature type="non-terminal residue" evidence="8">
    <location>
        <position position="1"/>
    </location>
</feature>
<evidence type="ECO:0000256" key="3">
    <source>
        <dbReference type="ARBA" id="ARBA00022692"/>
    </source>
</evidence>
<dbReference type="EMBL" id="GDID01002994">
    <property type="protein sequence ID" value="JAP93612.1"/>
    <property type="molecule type" value="Transcribed_RNA"/>
</dbReference>
<feature type="transmembrane region" description="Helical" evidence="6">
    <location>
        <begin position="97"/>
        <end position="118"/>
    </location>
</feature>
<dbReference type="PANTHER" id="PTHR48022:SF2">
    <property type="entry name" value="PLASTIDIC GLUCOSE TRANSPORTER 4"/>
    <property type="match status" value="1"/>
</dbReference>
<evidence type="ECO:0000256" key="6">
    <source>
        <dbReference type="SAM" id="Phobius"/>
    </source>
</evidence>
<feature type="transmembrane region" description="Helical" evidence="6">
    <location>
        <begin position="210"/>
        <end position="233"/>
    </location>
</feature>
<dbReference type="InterPro" id="IPR003663">
    <property type="entry name" value="Sugar/inositol_transpt"/>
</dbReference>
<keyword evidence="3 6" id="KW-0812">Transmembrane</keyword>
<reference evidence="8" key="1">
    <citation type="submission" date="2015-07" db="EMBL/GenBank/DDBJ databases">
        <title>Adaptation to a free-living lifestyle via gene acquisitions in the diplomonad Trepomonas sp. PC1.</title>
        <authorList>
            <person name="Xu F."/>
            <person name="Jerlstrom-Hultqvist J."/>
            <person name="Kolisko M."/>
            <person name="Simpson A.G.B."/>
            <person name="Roger A.J."/>
            <person name="Svard S.G."/>
            <person name="Andersson J.O."/>
        </authorList>
    </citation>
    <scope>NUCLEOTIDE SEQUENCE</scope>
    <source>
        <strain evidence="8">PC1</strain>
    </source>
</reference>
<dbReference type="Pfam" id="PF00083">
    <property type="entry name" value="Sugar_tr"/>
    <property type="match status" value="2"/>
</dbReference>
<dbReference type="PRINTS" id="PR00171">
    <property type="entry name" value="SUGRTRNSPORT"/>
</dbReference>
<evidence type="ECO:0000256" key="4">
    <source>
        <dbReference type="ARBA" id="ARBA00022989"/>
    </source>
</evidence>
<evidence type="ECO:0000256" key="2">
    <source>
        <dbReference type="ARBA" id="ARBA00010992"/>
    </source>
</evidence>
<feature type="transmembrane region" description="Helical" evidence="6">
    <location>
        <begin position="340"/>
        <end position="362"/>
    </location>
</feature>
<dbReference type="InterPro" id="IPR005829">
    <property type="entry name" value="Sugar_transporter_CS"/>
</dbReference>